<dbReference type="AlphaFoldDB" id="M7D2D4"/>
<dbReference type="Proteomes" id="UP000011960">
    <property type="component" value="Unassembled WGS sequence"/>
</dbReference>
<sequence>MSDNHNPLISTGTLLDQLYEAAIDPGRWQTFIGAVAKAVNAKSALIRLIDPVCTRATYTAAHNFDPSFLQAYTEHFIHIDPVLEALQQAPQNIIQTSQKVVDYTQLTRTEYFNDYMRPQDNHYLIGGLLTNGSGQLLFLGAQRSRREEPFSATDVALLQGLVPHLQRAVTMWSRLDSTNLNQQLSDAVLQRLGLGLVALDEHGRVSLTNTLAEQILYEDNGIALLNDRLRANRPAENGALNDMIGAALTPGAEGKAGNNQAIVVRGGASQPLYVMALRRDSVLTGDGGPFDGHPLLILLGELNRQPKLNGDFLRGLYGLTNAEARLAIALSQGQGLSDYCDLAKISKHTGRAQLKSIFQKMDVQSQGQLIAKIVQGPWLE</sequence>
<dbReference type="SUPFAM" id="SSF46894">
    <property type="entry name" value="C-terminal effector domain of the bipartite response regulators"/>
    <property type="match status" value="1"/>
</dbReference>
<organism evidence="1 2">
    <name type="scientific">Marinobacter santoriniensis NKSG1</name>
    <dbReference type="NCBI Taxonomy" id="1288826"/>
    <lineage>
        <taxon>Bacteria</taxon>
        <taxon>Pseudomonadati</taxon>
        <taxon>Pseudomonadota</taxon>
        <taxon>Gammaproteobacteria</taxon>
        <taxon>Pseudomonadales</taxon>
        <taxon>Marinobacteraceae</taxon>
        <taxon>Marinobacter</taxon>
    </lineage>
</organism>
<proteinExistence type="predicted"/>
<dbReference type="eggNOG" id="COG2771">
    <property type="taxonomic scope" value="Bacteria"/>
</dbReference>
<keyword evidence="2" id="KW-1185">Reference proteome</keyword>
<evidence type="ECO:0000313" key="1">
    <source>
        <dbReference type="EMBL" id="EMP54903.1"/>
    </source>
</evidence>
<gene>
    <name evidence="1" type="ORF">MSNKSG1_14267</name>
</gene>
<dbReference type="RefSeq" id="WP_008939980.1">
    <property type="nucleotide sequence ID" value="NZ_APAT01000021.1"/>
</dbReference>
<accession>M7D2D4</accession>
<comment type="caution">
    <text evidence="1">The sequence shown here is derived from an EMBL/GenBank/DDBJ whole genome shotgun (WGS) entry which is preliminary data.</text>
</comment>
<name>M7D2D4_9GAMM</name>
<dbReference type="InterPro" id="IPR016032">
    <property type="entry name" value="Sig_transdc_resp-reg_C-effctor"/>
</dbReference>
<dbReference type="GO" id="GO:0003677">
    <property type="term" value="F:DNA binding"/>
    <property type="evidence" value="ECO:0007669"/>
    <property type="project" value="InterPro"/>
</dbReference>
<dbReference type="PATRIC" id="fig|1288826.3.peg.2832"/>
<evidence type="ECO:0000313" key="2">
    <source>
        <dbReference type="Proteomes" id="UP000011960"/>
    </source>
</evidence>
<reference evidence="1 2" key="1">
    <citation type="journal article" date="2013" name="Genome Announc.">
        <title>Genome Sequence of Hydrothermal Arsenic-Respiring Bacterium Marinobacter santoriniensis NKSG1T.</title>
        <authorList>
            <person name="Handley K.M."/>
            <person name="Upton M."/>
            <person name="Beatson S.A."/>
            <person name="Hery M."/>
            <person name="Lloyd J.R."/>
        </authorList>
    </citation>
    <scope>NUCLEOTIDE SEQUENCE [LARGE SCALE GENOMIC DNA]</scope>
    <source>
        <strain evidence="1 2">NKSG1</strain>
    </source>
</reference>
<dbReference type="OrthoDB" id="5497412at2"/>
<protein>
    <submittedName>
        <fullName evidence="1">LuxR family transcriptional regulator</fullName>
    </submittedName>
</protein>
<dbReference type="EMBL" id="APAT01000021">
    <property type="protein sequence ID" value="EMP54903.1"/>
    <property type="molecule type" value="Genomic_DNA"/>
</dbReference>
<dbReference type="STRING" id="1288826.MSNKSG1_14267"/>
<dbReference type="GO" id="GO:0006355">
    <property type="term" value="P:regulation of DNA-templated transcription"/>
    <property type="evidence" value="ECO:0007669"/>
    <property type="project" value="InterPro"/>
</dbReference>